<proteinExistence type="predicted"/>
<comment type="caution">
    <text evidence="2">The sequence shown here is derived from an EMBL/GenBank/DDBJ whole genome shotgun (WGS) entry which is preliminary data.</text>
</comment>
<dbReference type="Proteomes" id="UP001173801">
    <property type="component" value="Unassembled WGS sequence"/>
</dbReference>
<name>A0ABT7HNB4_9BACT</name>
<reference evidence="2" key="2">
    <citation type="journal article" date="2023" name="Microorganisms">
        <title>Isolation and Genomic Characteristics of Cat-Borne Campylobacter felis sp. nov. and Sheep-Borne Campylobacter ovis sp. nov.</title>
        <authorList>
            <person name="Wang H."/>
            <person name="Li Y."/>
            <person name="Gu Y."/>
            <person name="Zhou G."/>
            <person name="Chen X."/>
            <person name="Zhang X."/>
            <person name="Shao Z."/>
            <person name="Zhang J."/>
            <person name="Zhang M."/>
        </authorList>
    </citation>
    <scope>NUCLEOTIDE SEQUENCE</scope>
    <source>
        <strain evidence="2">PS10</strain>
    </source>
</reference>
<gene>
    <name evidence="2" type="ORF">NYG85_03245</name>
</gene>
<dbReference type="EMBL" id="JANURM010000002">
    <property type="protein sequence ID" value="MDL0088393.1"/>
    <property type="molecule type" value="Genomic_DNA"/>
</dbReference>
<evidence type="ECO:0000256" key="1">
    <source>
        <dbReference type="SAM" id="SignalP"/>
    </source>
</evidence>
<protein>
    <submittedName>
        <fullName evidence="2">Uncharacterized protein</fullName>
    </submittedName>
</protein>
<keyword evidence="1" id="KW-0732">Signal</keyword>
<accession>A0ABT7HNB4</accession>
<evidence type="ECO:0000313" key="3">
    <source>
        <dbReference type="Proteomes" id="UP001173801"/>
    </source>
</evidence>
<feature type="signal peptide" evidence="1">
    <location>
        <begin position="1"/>
        <end position="20"/>
    </location>
</feature>
<evidence type="ECO:0000313" key="2">
    <source>
        <dbReference type="EMBL" id="MDL0088393.1"/>
    </source>
</evidence>
<reference evidence="2" key="1">
    <citation type="submission" date="2022-08" db="EMBL/GenBank/DDBJ databases">
        <authorList>
            <person name="Wang H."/>
        </authorList>
    </citation>
    <scope>NUCLEOTIDE SEQUENCE</scope>
    <source>
        <strain evidence="2">PS10</strain>
    </source>
</reference>
<keyword evidence="3" id="KW-1185">Reference proteome</keyword>
<organism evidence="2 3">
    <name type="scientific">Campylobacter gastrosuis</name>
    <dbReference type="NCBI Taxonomy" id="2974576"/>
    <lineage>
        <taxon>Bacteria</taxon>
        <taxon>Pseudomonadati</taxon>
        <taxon>Campylobacterota</taxon>
        <taxon>Epsilonproteobacteria</taxon>
        <taxon>Campylobacterales</taxon>
        <taxon>Campylobacteraceae</taxon>
        <taxon>Campylobacter</taxon>
    </lineage>
</organism>
<dbReference type="RefSeq" id="WP_284937042.1">
    <property type="nucleotide sequence ID" value="NZ_JANURM010000002.1"/>
</dbReference>
<sequence>MKLGKFALLALCFISLNAQKSSDELFDKISQQRVGLSDEKLKAIKNPFIQVKSDSNLTQEGGDVATSGDILIKAIVSSRVKINEKWYKVDDEVSGLTITKISPNSIEVKNSEGKIEEKSITRKNANVTFSK</sequence>
<feature type="chain" id="PRO_5045172525" evidence="1">
    <location>
        <begin position="21"/>
        <end position="131"/>
    </location>
</feature>